<keyword evidence="1" id="KW-0812">Transmembrane</keyword>
<comment type="caution">
    <text evidence="2">The sequence shown here is derived from an EMBL/GenBank/DDBJ whole genome shotgun (WGS) entry which is preliminary data.</text>
</comment>
<sequence length="122" mass="13647">MGEVELRAKKKKKKGIKGLIQLIKVAILAGIVVAKVTLLLKIFEAAIKFKLVLIAFGGLLIHGIRLYMDLKANKKGHEETIVYKNPYEHGGDWNGPGEYNAARSIDGLDEYVQNLAYSFYKQ</sequence>
<gene>
    <name evidence="2" type="ORF">NQ317_009079</name>
</gene>
<dbReference type="Proteomes" id="UP001162164">
    <property type="component" value="Unassembled WGS sequence"/>
</dbReference>
<keyword evidence="1" id="KW-0472">Membrane</keyword>
<organism evidence="2 3">
    <name type="scientific">Molorchus minor</name>
    <dbReference type="NCBI Taxonomy" id="1323400"/>
    <lineage>
        <taxon>Eukaryota</taxon>
        <taxon>Metazoa</taxon>
        <taxon>Ecdysozoa</taxon>
        <taxon>Arthropoda</taxon>
        <taxon>Hexapoda</taxon>
        <taxon>Insecta</taxon>
        <taxon>Pterygota</taxon>
        <taxon>Neoptera</taxon>
        <taxon>Endopterygota</taxon>
        <taxon>Coleoptera</taxon>
        <taxon>Polyphaga</taxon>
        <taxon>Cucujiformia</taxon>
        <taxon>Chrysomeloidea</taxon>
        <taxon>Cerambycidae</taxon>
        <taxon>Lamiinae</taxon>
        <taxon>Monochamini</taxon>
        <taxon>Molorchus</taxon>
    </lineage>
</organism>
<keyword evidence="1" id="KW-1133">Transmembrane helix</keyword>
<accession>A0ABQ9JE78</accession>
<keyword evidence="3" id="KW-1185">Reference proteome</keyword>
<feature type="transmembrane region" description="Helical" evidence="1">
    <location>
        <begin position="49"/>
        <end position="68"/>
    </location>
</feature>
<feature type="transmembrane region" description="Helical" evidence="1">
    <location>
        <begin position="21"/>
        <end position="43"/>
    </location>
</feature>
<protein>
    <submittedName>
        <fullName evidence="2">Uncharacterized protein</fullName>
    </submittedName>
</protein>
<evidence type="ECO:0000313" key="2">
    <source>
        <dbReference type="EMBL" id="KAJ8976510.1"/>
    </source>
</evidence>
<name>A0ABQ9JE78_9CUCU</name>
<reference evidence="2" key="1">
    <citation type="journal article" date="2023" name="Insect Mol. Biol.">
        <title>Genome sequencing provides insights into the evolution of gene families encoding plant cell wall-degrading enzymes in longhorned beetles.</title>
        <authorList>
            <person name="Shin N.R."/>
            <person name="Okamura Y."/>
            <person name="Kirsch R."/>
            <person name="Pauchet Y."/>
        </authorList>
    </citation>
    <scope>NUCLEOTIDE SEQUENCE</scope>
    <source>
        <strain evidence="2">MMC_N1</strain>
    </source>
</reference>
<dbReference type="EMBL" id="JAPWTJ010000661">
    <property type="protein sequence ID" value="KAJ8976510.1"/>
    <property type="molecule type" value="Genomic_DNA"/>
</dbReference>
<evidence type="ECO:0000256" key="1">
    <source>
        <dbReference type="SAM" id="Phobius"/>
    </source>
</evidence>
<proteinExistence type="predicted"/>
<evidence type="ECO:0000313" key="3">
    <source>
        <dbReference type="Proteomes" id="UP001162164"/>
    </source>
</evidence>